<dbReference type="PANTHER" id="PTHR23048">
    <property type="entry name" value="MYOSIN LIGHT CHAIN 1, 3"/>
    <property type="match status" value="1"/>
</dbReference>
<evidence type="ECO:0000313" key="8">
    <source>
        <dbReference type="Proteomes" id="UP001634394"/>
    </source>
</evidence>
<dbReference type="PRINTS" id="PR00622">
    <property type="entry name" value="HISTONEH3"/>
</dbReference>
<protein>
    <recommendedName>
        <fullName evidence="6">EF-hand domain-containing protein</fullName>
    </recommendedName>
</protein>
<dbReference type="PROSITE" id="PS50222">
    <property type="entry name" value="EF_HAND_2"/>
    <property type="match status" value="4"/>
</dbReference>
<dbReference type="GO" id="GO:0046872">
    <property type="term" value="F:metal ion binding"/>
    <property type="evidence" value="ECO:0007669"/>
    <property type="project" value="UniProtKB-KW"/>
</dbReference>
<evidence type="ECO:0000256" key="4">
    <source>
        <dbReference type="ARBA" id="ARBA00022837"/>
    </source>
</evidence>
<dbReference type="Pfam" id="PF13499">
    <property type="entry name" value="EF-hand_7"/>
    <property type="match status" value="2"/>
</dbReference>
<dbReference type="AlphaFoldDB" id="A0ABD3Y101"/>
<name>A0ABD3Y101_SINWO</name>
<dbReference type="InterPro" id="IPR050230">
    <property type="entry name" value="CALM/Myosin/TropC-like"/>
</dbReference>
<dbReference type="PROSITE" id="PS00018">
    <property type="entry name" value="EF_HAND_1"/>
    <property type="match status" value="4"/>
</dbReference>
<keyword evidence="4" id="KW-0106">Calcium</keyword>
<dbReference type="Gene3D" id="1.10.20.10">
    <property type="entry name" value="Histone, subunit A"/>
    <property type="match status" value="1"/>
</dbReference>
<dbReference type="FunFam" id="1.10.238.10:FF:000181">
    <property type="entry name" value="CALML5 isoform 1"/>
    <property type="match status" value="1"/>
</dbReference>
<evidence type="ECO:0000256" key="2">
    <source>
        <dbReference type="ARBA" id="ARBA00022723"/>
    </source>
</evidence>
<dbReference type="Pfam" id="PF00125">
    <property type="entry name" value="Histone"/>
    <property type="match status" value="1"/>
</dbReference>
<feature type="domain" description="EF-hand" evidence="6">
    <location>
        <begin position="75"/>
        <end position="110"/>
    </location>
</feature>
<dbReference type="InterPro" id="IPR011992">
    <property type="entry name" value="EF-hand-dom_pair"/>
</dbReference>
<comment type="similarity">
    <text evidence="1">Belongs to the histone H3 family.</text>
</comment>
<comment type="caution">
    <text evidence="7">The sequence shown here is derived from an EMBL/GenBank/DDBJ whole genome shotgun (WGS) entry which is preliminary data.</text>
</comment>
<evidence type="ECO:0000256" key="1">
    <source>
        <dbReference type="ARBA" id="ARBA00010343"/>
    </source>
</evidence>
<dbReference type="PANTHER" id="PTHR23048:SF0">
    <property type="entry name" value="CALMODULIN LIKE 3"/>
    <property type="match status" value="1"/>
</dbReference>
<dbReference type="InterPro" id="IPR018247">
    <property type="entry name" value="EF_Hand_1_Ca_BS"/>
</dbReference>
<reference evidence="7 8" key="1">
    <citation type="submission" date="2024-11" db="EMBL/GenBank/DDBJ databases">
        <title>Chromosome-level genome assembly of the freshwater bivalve Anodonta woodiana.</title>
        <authorList>
            <person name="Chen X."/>
        </authorList>
    </citation>
    <scope>NUCLEOTIDE SEQUENCE [LARGE SCALE GENOMIC DNA]</scope>
    <source>
        <strain evidence="7">MN2024</strain>
        <tissue evidence="7">Gills</tissue>
    </source>
</reference>
<dbReference type="SUPFAM" id="SSF47113">
    <property type="entry name" value="Histone-fold"/>
    <property type="match status" value="1"/>
</dbReference>
<dbReference type="SMART" id="SM00054">
    <property type="entry name" value="EFh"/>
    <property type="match status" value="4"/>
</dbReference>
<dbReference type="InterPro" id="IPR007125">
    <property type="entry name" value="H2A/H2B/H3"/>
</dbReference>
<feature type="domain" description="EF-hand" evidence="6">
    <location>
        <begin position="155"/>
        <end position="186"/>
    </location>
</feature>
<dbReference type="InterPro" id="IPR009072">
    <property type="entry name" value="Histone-fold"/>
</dbReference>
<keyword evidence="3" id="KW-0677">Repeat</keyword>
<dbReference type="CDD" id="cd00051">
    <property type="entry name" value="EFh"/>
    <property type="match status" value="2"/>
</dbReference>
<dbReference type="InterPro" id="IPR000164">
    <property type="entry name" value="Histone_H3/CENP-A"/>
</dbReference>
<evidence type="ECO:0000256" key="5">
    <source>
        <dbReference type="ARBA" id="ARBA00023179"/>
    </source>
</evidence>
<feature type="domain" description="EF-hand" evidence="6">
    <location>
        <begin position="187"/>
        <end position="221"/>
    </location>
</feature>
<accession>A0ABD3Y101</accession>
<dbReference type="Proteomes" id="UP001634394">
    <property type="component" value="Unassembled WGS sequence"/>
</dbReference>
<evidence type="ECO:0000313" key="7">
    <source>
        <dbReference type="EMBL" id="KAL3890968.1"/>
    </source>
</evidence>
<proteinExistence type="inferred from homology"/>
<dbReference type="EMBL" id="JBJQND010000001">
    <property type="protein sequence ID" value="KAL3890968.1"/>
    <property type="molecule type" value="Genomic_DNA"/>
</dbReference>
<dbReference type="SUPFAM" id="SSF47473">
    <property type="entry name" value="EF-hand"/>
    <property type="match status" value="1"/>
</dbReference>
<dbReference type="InterPro" id="IPR002048">
    <property type="entry name" value="EF_hand_dom"/>
</dbReference>
<organism evidence="7 8">
    <name type="scientific">Sinanodonta woodiana</name>
    <name type="common">Chinese pond mussel</name>
    <name type="synonym">Anodonta woodiana</name>
    <dbReference type="NCBI Taxonomy" id="1069815"/>
    <lineage>
        <taxon>Eukaryota</taxon>
        <taxon>Metazoa</taxon>
        <taxon>Spiralia</taxon>
        <taxon>Lophotrochozoa</taxon>
        <taxon>Mollusca</taxon>
        <taxon>Bivalvia</taxon>
        <taxon>Autobranchia</taxon>
        <taxon>Heteroconchia</taxon>
        <taxon>Palaeoheterodonta</taxon>
        <taxon>Unionida</taxon>
        <taxon>Unionoidea</taxon>
        <taxon>Unionidae</taxon>
        <taxon>Unioninae</taxon>
        <taxon>Sinanodonta</taxon>
    </lineage>
</organism>
<dbReference type="FunFam" id="1.10.238.10:FF:000001">
    <property type="entry name" value="Calmodulin 1"/>
    <property type="match status" value="1"/>
</dbReference>
<keyword evidence="2" id="KW-0479">Metal-binding</keyword>
<sequence>MALHKASEVYMEDTNLCAIHAKRVTIMPKDRQLARRLCSKHASDIETMNDGCALSRNLTLKPYATLMKMGEVTEENIKEIKGAFDIFDMDKDGKLSHGELRSVMRLLGLLCSEKELDTIIHDMDSDGNGFVEYKEFESYAIANDLLRKSNELDYELLDAFKYFDKDGNGYIDRDELKAVLTQFGDKMTEEEVDNVLHEADTNGDGRIDYPEFCEQMTKGWY</sequence>
<evidence type="ECO:0000259" key="6">
    <source>
        <dbReference type="PROSITE" id="PS50222"/>
    </source>
</evidence>
<keyword evidence="8" id="KW-1185">Reference proteome</keyword>
<keyword evidence="5" id="KW-0514">Muscle protein</keyword>
<evidence type="ECO:0000256" key="3">
    <source>
        <dbReference type="ARBA" id="ARBA00022737"/>
    </source>
</evidence>
<feature type="domain" description="EF-hand" evidence="6">
    <location>
        <begin position="111"/>
        <end position="146"/>
    </location>
</feature>
<gene>
    <name evidence="7" type="ORF">ACJMK2_003234</name>
</gene>
<dbReference type="Gene3D" id="1.10.238.10">
    <property type="entry name" value="EF-hand"/>
    <property type="match status" value="2"/>
</dbReference>